<dbReference type="InterPro" id="IPR035892">
    <property type="entry name" value="C2_domain_sf"/>
</dbReference>
<dbReference type="PANTHER" id="PTHR21254:SF1">
    <property type="entry name" value="C2 DOMAIN-CONTAINING PROTEIN 3"/>
    <property type="match status" value="1"/>
</dbReference>
<feature type="region of interest" description="Disordered" evidence="1">
    <location>
        <begin position="2245"/>
        <end position="2315"/>
    </location>
</feature>
<feature type="region of interest" description="Disordered" evidence="1">
    <location>
        <begin position="788"/>
        <end position="850"/>
    </location>
</feature>
<feature type="compositionally biased region" description="Basic and acidic residues" evidence="1">
    <location>
        <begin position="2070"/>
        <end position="2080"/>
    </location>
</feature>
<feature type="region of interest" description="Disordered" evidence="1">
    <location>
        <begin position="1927"/>
        <end position="1981"/>
    </location>
</feature>
<feature type="region of interest" description="Disordered" evidence="1">
    <location>
        <begin position="2329"/>
        <end position="2476"/>
    </location>
</feature>
<gene>
    <name evidence="3" type="ORF">MAR_024294</name>
</gene>
<feature type="compositionally biased region" description="Acidic residues" evidence="1">
    <location>
        <begin position="2272"/>
        <end position="2300"/>
    </location>
</feature>
<keyword evidence="4" id="KW-1185">Reference proteome</keyword>
<feature type="compositionally biased region" description="Polar residues" evidence="1">
    <location>
        <begin position="190"/>
        <end position="201"/>
    </location>
</feature>
<evidence type="ECO:0000256" key="1">
    <source>
        <dbReference type="SAM" id="MobiDB-lite"/>
    </source>
</evidence>
<dbReference type="SUPFAM" id="SSF49562">
    <property type="entry name" value="C2 domain (Calcium/lipid-binding domain, CaLB)"/>
    <property type="match status" value="2"/>
</dbReference>
<dbReference type="Pfam" id="PF25339">
    <property type="entry name" value="C2_C2CD3_N"/>
    <property type="match status" value="1"/>
</dbReference>
<evidence type="ECO:0000313" key="4">
    <source>
        <dbReference type="Proteomes" id="UP001164746"/>
    </source>
</evidence>
<protein>
    <submittedName>
        <fullName evidence="3">C2CD3-like protein</fullName>
    </submittedName>
</protein>
<feature type="region of interest" description="Disordered" evidence="1">
    <location>
        <begin position="387"/>
        <end position="411"/>
    </location>
</feature>
<feature type="compositionally biased region" description="Polar residues" evidence="1">
    <location>
        <begin position="2620"/>
        <end position="2644"/>
    </location>
</feature>
<feature type="compositionally biased region" description="Basic and acidic residues" evidence="1">
    <location>
        <begin position="2184"/>
        <end position="2202"/>
    </location>
</feature>
<proteinExistence type="predicted"/>
<dbReference type="InterPro" id="IPR057537">
    <property type="entry name" value="C2_C2CD3_N"/>
</dbReference>
<feature type="compositionally biased region" description="Acidic residues" evidence="1">
    <location>
        <begin position="2374"/>
        <end position="2390"/>
    </location>
</feature>
<dbReference type="Proteomes" id="UP001164746">
    <property type="component" value="Chromosome 3"/>
</dbReference>
<dbReference type="Pfam" id="PF00168">
    <property type="entry name" value="C2"/>
    <property type="match status" value="2"/>
</dbReference>
<feature type="region of interest" description="Disordered" evidence="1">
    <location>
        <begin position="190"/>
        <end position="221"/>
    </location>
</feature>
<name>A0ABY7DTI3_MYAAR</name>
<feature type="region of interest" description="Disordered" evidence="1">
    <location>
        <begin position="1"/>
        <end position="30"/>
    </location>
</feature>
<feature type="region of interest" description="Disordered" evidence="1">
    <location>
        <begin position="446"/>
        <end position="563"/>
    </location>
</feature>
<feature type="compositionally biased region" description="Polar residues" evidence="1">
    <location>
        <begin position="2052"/>
        <end position="2063"/>
    </location>
</feature>
<feature type="compositionally biased region" description="Basic and acidic residues" evidence="1">
    <location>
        <begin position="2599"/>
        <end position="2619"/>
    </location>
</feature>
<dbReference type="InterPro" id="IPR000008">
    <property type="entry name" value="C2_dom"/>
</dbReference>
<accession>A0ABY7DTI3</accession>
<feature type="compositionally biased region" description="Low complexity" evidence="1">
    <location>
        <begin position="456"/>
        <end position="471"/>
    </location>
</feature>
<dbReference type="PANTHER" id="PTHR21254">
    <property type="entry name" value="C2 DOMAIN-CONTAINING PROTEIN 3"/>
    <property type="match status" value="1"/>
</dbReference>
<feature type="compositionally biased region" description="Polar residues" evidence="1">
    <location>
        <begin position="2530"/>
        <end position="2549"/>
    </location>
</feature>
<feature type="region of interest" description="Disordered" evidence="1">
    <location>
        <begin position="2599"/>
        <end position="2655"/>
    </location>
</feature>
<feature type="region of interest" description="Disordered" evidence="1">
    <location>
        <begin position="2517"/>
        <end position="2559"/>
    </location>
</feature>
<sequence>MKSLRKKQRTPKKTKPPVETAQNDDVSVETGLPPQVEGQLRCFCRVSVTQITWNVLNAPKSAQVLLKWWGEPGNGILFRPVDHNQRNAGHPRTTARFPVRSGPKQFNAYLADMSSLVLEVQSGPKQVPVGTVEVPHLSQLAPNRPINGLFPIISPTEDRIGELHVSMMIESLMASYDSTGSIPTTDLSMETHVTQESSVPKQSRPVPHSDQPRKPNAETRLANGYTEDLRQHLQYEPDPVERQYRQMENGGAVAITTNGDVIRTNYSNENIQGKKENVAPTSTTQATNSDLLSVLLDKGNKLREQMIVSSLHNNSRGNNSVTERVVTHDVPHGVPQRKPVDVSGKSMDGSFLQEILRAERLFGAEGEQLDDAAVDLVFGGQLTDDIRLFKGPHGSPNGSISGDDDMMSDYEDPVHSQSLLQELFYKNNISDENLSDISCDEYRTKKHKDLEDESNMRPPSRSSSMSSLALAFPPEPETKKHKPRTPKRKSRTKVRRKGSKKRKGSRSRSGASASEFSDSDVGSRASTPRSESSRVSFDMVPSDIDEPPTRDEPSRHKKSNTVDGMSVERLTLLGRVHVARVTIDSLQLAANMDTSSSKSKPKTKYGIKPPKPSPKAKNTYFIEYQFPVVATSRDKYSPNAMATEVMRVVSRNVKNGVVTFNHRSVFPVMFDGTAVERWWKSALVFKLYSRNAGQKVPALIGSCGIPLKSILKSESLYVGKDMEVRNTDKSTANTSANTSRHGNHDTLGSLRLVIELASDSKEFPTQLARTKLAELTGKAKIVPIAQAPTPAHASAPKPPPAPVQQRSTSGERFNSAPRGTEGRNVSRSPARNSRSPARHAPRPAPVAPCEGLSIPAPVSVQHYDGDQAVIHYHHPLQEQQQGEVMTLHALLLIPDGRNITMQGVPSLAAAKRHPVFQQPSTHSAPGVRARDMVVRNCYLVCRMFWCDEAVHSAVFWGTSQPQFNFQQIAPVLMSQSLLERMKNNFMIVEVWDKKTSADNDKLVGMVKLSLHQFYMSFRDKRMSTALLKSQYPVIAVENYLPVVDVFSGSQYGQINVLLAMGSAEQIAHLVRMKTEGLPATSGPERPQHYLERKDLLHQGETVPAQIGTEAVVEHIFEIVIEGLRGLEMEGMIWGEADCFVQYHFPTQAQTTPPGSPVIRHAVPTMKAFRTATTLCVADPTFHDVTRHRILLPQATPVQRELLTACGSTGSGSGGLPFELWCRYYHPNVRDQCSAKGTLPLAKLCAMVTMQKRGEPSVQTFSFPLQQVGGERPGSDRQNAGLIDVTIHYKNQLLQSETAAAAANKNLTGAQAAAEVSAQHDQGMQYPAEVGVNAYLRVKLSFLGAEGERTTRTVARSFAPEFSHFMDFPCPLLWPEPDSDSLCLAEMLESAEATFEVWHQVPGMSAGINGWFPVNVPVSAWSQGGAENQGEEVRPGTSGLARVGGGLEINVKFAHHEDRERVVHAARGVGWSPVDLDIEQDDWESEDESSNRYHHINITVDQVTFPLQSALIAGQNTLDKTAQCYIRYKFYDKAAVMSRFCPVSVTADGYITAKPKNKHDLQIPDSSMYLREEHLEVQVWVTYGAHQGEEQRPRHRDKLIGTSYVAMETLGDQRRKQHRVSGLFPMYKPGACNLGGGFLRAHITTKPQFGKTPQSEHQEGLITLEGEDIDADYDPDDSFHQIVSHKPTAKTESSPEVEEGMVGESSQEGDTTPTFIAVVQVERALHLPHMHDKQKSEDYLPNSYVSYPTAESTIPSYTNVFHSADNPVWDHEQETKLHAEMLTQENKHLVFKVWHKPDGAPKSPDKLTDRVLGFVSVDLTPLASGMQQISGWYNIMDFNGHVKGQIKINIIPQESVISGMPGGTGAVSAEPVSSSFLSLPPWGTGAPPLSAPGPLSLPHFQNHYDQVKEHHEHLQQQLQEHIQQFLRQQDESAGQGQEYRSPDLPRSSGGPPVSSMRLSEMPGGSAMLQEPSDLQREPSLYQREQSIHWRPQFPDMRPDDNPSRSFLYTNLRKQMQDLDDITYKLRTKLTCQPTSSAPGQVLDFDLPVTTQSGQYPLTSTQSDFTGFDLPRSQRDTPRDDLGNTGSHGAESSRTVGDSGQYSVEQSGEKYDDSAPVSQRSASDRLDTLRSGVTPRDFLDSGLPNTNNNSNTEEPEQNVWLTISPRESNEKKDEYSESGGFSYRRSPRETTHTPREKVTTPRDFENMLNANMAETVQHHIDNAKKLLNEVKEENKANDQKQMSVIQEFSENDHSDRSDDEGDNRYYHRYRDLLDNEQDESDKEEANEEEEEEEDEEDDEEGEIVVPRRINDVSGKFSPTGEIIMLSEDLSSSVPYGHGSMKGPAQRFGAQIDRKSEPVSLPNTPRNSESTGTGGECPEEILQDVEYDQDDEDTSLREKSNVHMEEKDEIQFNEKDSWLSDSDKEEDHHVVVDSRYVHNQANLLKHKQQRQDSDTGYSSRDNVSESYLTPSAAGTNSETDISRLQEHEHWSDQRESVDDHVFIERHKNRLLANVELESTGGSFGMRYDPGPSRISSAGSRQTRQSSEPSVTESFDEKEEQDYLKQNLEPIESERENLQPMSARTQEIEDFFCGDSQKEATDNVYKSRSDSDCSHDTFNDFEQKANSSGRLSNRSQGKGANSGGSSRELTPRDTTKGAVPNFFMPVQDLEESLKKLKAVTNKVDQGQEREKAAARSEMAAKLTSKEKFAHQNTKPRLPTAEETKRIAKIFSSKYKLDRCFFVIKTDVFPYGCLTQFQDMTLGNKKKICMENQRTLETEIGGQNKKYLLLLTLSSE</sequence>
<feature type="compositionally biased region" description="Basic and acidic residues" evidence="1">
    <location>
        <begin position="2248"/>
        <end position="2271"/>
    </location>
</feature>
<feature type="compositionally biased region" description="Acidic residues" evidence="1">
    <location>
        <begin position="402"/>
        <end position="411"/>
    </location>
</feature>
<reference evidence="3" key="1">
    <citation type="submission" date="2022-11" db="EMBL/GenBank/DDBJ databases">
        <title>Centuries of genome instability and evolution in soft-shell clam transmissible cancer (bioRxiv).</title>
        <authorList>
            <person name="Hart S.F.M."/>
            <person name="Yonemitsu M.A."/>
            <person name="Giersch R.M."/>
            <person name="Beal B.F."/>
            <person name="Arriagada G."/>
            <person name="Davis B.W."/>
            <person name="Ostrander E.A."/>
            <person name="Goff S.P."/>
            <person name="Metzger M.J."/>
        </authorList>
    </citation>
    <scope>NUCLEOTIDE SEQUENCE</scope>
    <source>
        <strain evidence="3">MELC-2E11</strain>
        <tissue evidence="3">Siphon/mantle</tissue>
    </source>
</reference>
<feature type="domain" description="C2" evidence="2">
    <location>
        <begin position="1697"/>
        <end position="1832"/>
    </location>
</feature>
<feature type="region of interest" description="Disordered" evidence="1">
    <location>
        <begin position="1685"/>
        <end position="1708"/>
    </location>
</feature>
<dbReference type="PROSITE" id="PS50004">
    <property type="entry name" value="C2"/>
    <property type="match status" value="1"/>
</dbReference>
<organism evidence="3 4">
    <name type="scientific">Mya arenaria</name>
    <name type="common">Soft-shell clam</name>
    <dbReference type="NCBI Taxonomy" id="6604"/>
    <lineage>
        <taxon>Eukaryota</taxon>
        <taxon>Metazoa</taxon>
        <taxon>Spiralia</taxon>
        <taxon>Lophotrochozoa</taxon>
        <taxon>Mollusca</taxon>
        <taxon>Bivalvia</taxon>
        <taxon>Autobranchia</taxon>
        <taxon>Heteroconchia</taxon>
        <taxon>Euheterodonta</taxon>
        <taxon>Imparidentia</taxon>
        <taxon>Neoheterodontei</taxon>
        <taxon>Myida</taxon>
        <taxon>Myoidea</taxon>
        <taxon>Myidae</taxon>
        <taxon>Mya</taxon>
    </lineage>
</organism>
<dbReference type="Gene3D" id="2.60.40.150">
    <property type="entry name" value="C2 domain"/>
    <property type="match status" value="2"/>
</dbReference>
<feature type="region of interest" description="Disordered" evidence="1">
    <location>
        <begin position="2052"/>
        <end position="2202"/>
    </location>
</feature>
<feature type="compositionally biased region" description="Basic residues" evidence="1">
    <location>
        <begin position="1"/>
        <end position="15"/>
    </location>
</feature>
<feature type="compositionally biased region" description="Basic and acidic residues" evidence="1">
    <location>
        <begin position="2391"/>
        <end position="2433"/>
    </location>
</feature>
<feature type="compositionally biased region" description="Polar residues" evidence="1">
    <location>
        <begin position="524"/>
        <end position="535"/>
    </location>
</feature>
<dbReference type="EMBL" id="CP111014">
    <property type="protein sequence ID" value="WAQ99921.1"/>
    <property type="molecule type" value="Genomic_DNA"/>
</dbReference>
<feature type="compositionally biased region" description="Basic residues" evidence="1">
    <location>
        <begin position="479"/>
        <end position="506"/>
    </location>
</feature>
<evidence type="ECO:0000313" key="3">
    <source>
        <dbReference type="EMBL" id="WAQ99921.1"/>
    </source>
</evidence>
<feature type="compositionally biased region" description="Polar residues" evidence="1">
    <location>
        <begin position="2451"/>
        <end position="2476"/>
    </location>
</feature>
<feature type="compositionally biased region" description="Polar residues" evidence="1">
    <location>
        <begin position="2358"/>
        <end position="2368"/>
    </location>
</feature>
<feature type="compositionally biased region" description="Low complexity" evidence="1">
    <location>
        <begin position="823"/>
        <end position="835"/>
    </location>
</feature>
<evidence type="ECO:0000259" key="2">
    <source>
        <dbReference type="PROSITE" id="PS50004"/>
    </source>
</evidence>
<dbReference type="CDD" id="cd00030">
    <property type="entry name" value="C2"/>
    <property type="match status" value="1"/>
</dbReference>
<feature type="compositionally biased region" description="Polar residues" evidence="1">
    <location>
        <begin position="2082"/>
        <end position="2104"/>
    </location>
</feature>
<feature type="region of interest" description="Disordered" evidence="1">
    <location>
        <begin position="592"/>
        <end position="612"/>
    </location>
</feature>